<comment type="caution">
    <text evidence="1">The sequence shown here is derived from an EMBL/GenBank/DDBJ whole genome shotgun (WGS) entry which is preliminary data.</text>
</comment>
<evidence type="ECO:0000313" key="1">
    <source>
        <dbReference type="EMBL" id="TFD83874.1"/>
    </source>
</evidence>
<keyword evidence="2" id="KW-1185">Reference proteome</keyword>
<proteinExistence type="predicted"/>
<name>A0A4R9BIB9_9MICO</name>
<reference evidence="1 2" key="1">
    <citation type="submission" date="2019-03" db="EMBL/GenBank/DDBJ databases">
        <title>Genomics of glacier-inhabiting Cryobacterium strains.</title>
        <authorList>
            <person name="Liu Q."/>
            <person name="Xin Y.-H."/>
        </authorList>
    </citation>
    <scope>NUCLEOTIDE SEQUENCE [LARGE SCALE GENOMIC DNA]</scope>
    <source>
        <strain evidence="1 2">Hh4</strain>
    </source>
</reference>
<protein>
    <submittedName>
        <fullName evidence="1">Peptidase M4 family protein</fullName>
    </submittedName>
</protein>
<evidence type="ECO:0000313" key="2">
    <source>
        <dbReference type="Proteomes" id="UP000298313"/>
    </source>
</evidence>
<feature type="non-terminal residue" evidence="1">
    <location>
        <position position="53"/>
    </location>
</feature>
<dbReference type="EMBL" id="SOHH01000004">
    <property type="protein sequence ID" value="TFD83874.1"/>
    <property type="molecule type" value="Genomic_DNA"/>
</dbReference>
<gene>
    <name evidence="1" type="ORF">E3T48_00070</name>
</gene>
<sequence length="53" mass="5931">MTGSEHAPTRCAIVPPYLLVRLARLDDPRFAAASEAARRSLLRDSPLRTQRQV</sequence>
<accession>A0A4R9BIB9</accession>
<dbReference type="Proteomes" id="UP000298313">
    <property type="component" value="Unassembled WGS sequence"/>
</dbReference>
<organism evidence="1 2">
    <name type="scientific">Cryobacterium fucosi</name>
    <dbReference type="NCBI Taxonomy" id="1259157"/>
    <lineage>
        <taxon>Bacteria</taxon>
        <taxon>Bacillati</taxon>
        <taxon>Actinomycetota</taxon>
        <taxon>Actinomycetes</taxon>
        <taxon>Micrococcales</taxon>
        <taxon>Microbacteriaceae</taxon>
        <taxon>Cryobacterium</taxon>
    </lineage>
</organism>
<dbReference type="AlphaFoldDB" id="A0A4R9BIB9"/>